<evidence type="ECO:0000313" key="3">
    <source>
        <dbReference type="Proteomes" id="UP000007755"/>
    </source>
</evidence>
<feature type="region of interest" description="Disordered" evidence="1">
    <location>
        <begin position="90"/>
        <end position="141"/>
    </location>
</feature>
<organism evidence="3">
    <name type="scientific">Acromyrmex echinatior</name>
    <name type="common">Panamanian leafcutter ant</name>
    <name type="synonym">Acromyrmex octospinosus echinatior</name>
    <dbReference type="NCBI Taxonomy" id="103372"/>
    <lineage>
        <taxon>Eukaryota</taxon>
        <taxon>Metazoa</taxon>
        <taxon>Ecdysozoa</taxon>
        <taxon>Arthropoda</taxon>
        <taxon>Hexapoda</taxon>
        <taxon>Insecta</taxon>
        <taxon>Pterygota</taxon>
        <taxon>Neoptera</taxon>
        <taxon>Endopterygota</taxon>
        <taxon>Hymenoptera</taxon>
        <taxon>Apocrita</taxon>
        <taxon>Aculeata</taxon>
        <taxon>Formicoidea</taxon>
        <taxon>Formicidae</taxon>
        <taxon>Myrmicinae</taxon>
        <taxon>Acromyrmex</taxon>
    </lineage>
</organism>
<feature type="compositionally biased region" description="Basic and acidic residues" evidence="1">
    <location>
        <begin position="123"/>
        <end position="134"/>
    </location>
</feature>
<dbReference type="EMBL" id="GL887947">
    <property type="protein sequence ID" value="EGI69371.1"/>
    <property type="molecule type" value="Genomic_DNA"/>
</dbReference>
<dbReference type="Proteomes" id="UP000007755">
    <property type="component" value="Unassembled WGS sequence"/>
</dbReference>
<protein>
    <submittedName>
        <fullName evidence="2">Uncharacterized protein</fullName>
    </submittedName>
</protein>
<dbReference type="InParanoid" id="F4W8V2"/>
<reference evidence="2" key="1">
    <citation type="submission" date="2011-02" db="EMBL/GenBank/DDBJ databases">
        <title>The genome of the leaf-cutting ant Acromyrmex echinatior suggests key adaptations to social evolution and fungus farming.</title>
        <authorList>
            <person name="Nygaard S."/>
            <person name="Zhang G."/>
        </authorList>
    </citation>
    <scope>NUCLEOTIDE SEQUENCE</scope>
</reference>
<evidence type="ECO:0000256" key="1">
    <source>
        <dbReference type="SAM" id="MobiDB-lite"/>
    </source>
</evidence>
<sequence>MAKFVFWEPLKTLGILLEASDPYVARTPNLQKTISIISRTSCPLCHALTKLTLTLDKRTDVASSVNYLGDRGISGGAGCLRVQRTMSRKPVAYLTRTERDSTPERAINSAKANPARGPAMFENESKREQQQEKIRTRRRFS</sequence>
<proteinExistence type="predicted"/>
<accession>F4W8V2</accession>
<evidence type="ECO:0000313" key="2">
    <source>
        <dbReference type="EMBL" id="EGI69371.1"/>
    </source>
</evidence>
<gene>
    <name evidence="2" type="ORF">G5I_01895</name>
</gene>
<dbReference type="AlphaFoldDB" id="F4W8V2"/>
<keyword evidence="3" id="KW-1185">Reference proteome</keyword>
<name>F4W8V2_ACREC</name>